<evidence type="ECO:0000313" key="2">
    <source>
        <dbReference type="Proteomes" id="UP000627292"/>
    </source>
</evidence>
<accession>A0A917ITF2</accession>
<gene>
    <name evidence="1" type="ORF">GCM10011379_11440</name>
</gene>
<sequence length="288" mass="33827">MLFNNMPEQDPDEIEPIDIDWLSFLKDKYANLAKVYFSASNISEINTKLTKRLRKHALTKQNYNTNIYDFLVRIKEFPDSLERIVRVGKGLISFLDGQVNEFITLTNNNPELLRQLKEEMADMFWENEAKYLDRVGELVSTVFLIKEMAPARLHSFSHVYLPDGTYKGDPPDADLCFEQPGRKPVLIEIRNINLNYERITSEEGLYNIIAGRITKKWAEKKFDSPGLNERYDKIWIQPFIWIYDQPTIERYTEALNSFTFANTLPLLSLQQAADSWGNIYYRCHRFTK</sequence>
<organism evidence="1 2">
    <name type="scientific">Filimonas zeae</name>
    <dbReference type="NCBI Taxonomy" id="1737353"/>
    <lineage>
        <taxon>Bacteria</taxon>
        <taxon>Pseudomonadati</taxon>
        <taxon>Bacteroidota</taxon>
        <taxon>Chitinophagia</taxon>
        <taxon>Chitinophagales</taxon>
        <taxon>Chitinophagaceae</taxon>
        <taxon>Filimonas</taxon>
    </lineage>
</organism>
<reference evidence="1" key="2">
    <citation type="submission" date="2020-09" db="EMBL/GenBank/DDBJ databases">
        <authorList>
            <person name="Sun Q."/>
            <person name="Zhou Y."/>
        </authorList>
    </citation>
    <scope>NUCLEOTIDE SEQUENCE</scope>
    <source>
        <strain evidence="1">CGMCC 1.15290</strain>
    </source>
</reference>
<keyword evidence="2" id="KW-1185">Reference proteome</keyword>
<name>A0A917ITF2_9BACT</name>
<evidence type="ECO:0000313" key="1">
    <source>
        <dbReference type="EMBL" id="GGH61956.1"/>
    </source>
</evidence>
<dbReference type="Proteomes" id="UP000627292">
    <property type="component" value="Unassembled WGS sequence"/>
</dbReference>
<dbReference type="AlphaFoldDB" id="A0A917ITF2"/>
<dbReference type="EMBL" id="BMIB01000001">
    <property type="protein sequence ID" value="GGH61956.1"/>
    <property type="molecule type" value="Genomic_DNA"/>
</dbReference>
<comment type="caution">
    <text evidence="1">The sequence shown here is derived from an EMBL/GenBank/DDBJ whole genome shotgun (WGS) entry which is preliminary data.</text>
</comment>
<protein>
    <submittedName>
        <fullName evidence="1">Uncharacterized protein</fullName>
    </submittedName>
</protein>
<reference evidence="1" key="1">
    <citation type="journal article" date="2014" name="Int. J. Syst. Evol. Microbiol.">
        <title>Complete genome sequence of Corynebacterium casei LMG S-19264T (=DSM 44701T), isolated from a smear-ripened cheese.</title>
        <authorList>
            <consortium name="US DOE Joint Genome Institute (JGI-PGF)"/>
            <person name="Walter F."/>
            <person name="Albersmeier A."/>
            <person name="Kalinowski J."/>
            <person name="Ruckert C."/>
        </authorList>
    </citation>
    <scope>NUCLEOTIDE SEQUENCE</scope>
    <source>
        <strain evidence="1">CGMCC 1.15290</strain>
    </source>
</reference>
<proteinExistence type="predicted"/>